<proteinExistence type="predicted"/>
<dbReference type="EMBL" id="JABSTU010000006">
    <property type="protein sequence ID" value="KAH8028295.1"/>
    <property type="molecule type" value="Genomic_DNA"/>
</dbReference>
<reference evidence="2" key="1">
    <citation type="journal article" date="2020" name="Cell">
        <title>Large-Scale Comparative Analyses of Tick Genomes Elucidate Their Genetic Diversity and Vector Capacities.</title>
        <authorList>
            <consortium name="Tick Genome and Microbiome Consortium (TIGMIC)"/>
            <person name="Jia N."/>
            <person name="Wang J."/>
            <person name="Shi W."/>
            <person name="Du L."/>
            <person name="Sun Y."/>
            <person name="Zhan W."/>
            <person name="Jiang J.F."/>
            <person name="Wang Q."/>
            <person name="Zhang B."/>
            <person name="Ji P."/>
            <person name="Bell-Sakyi L."/>
            <person name="Cui X.M."/>
            <person name="Yuan T.T."/>
            <person name="Jiang B.G."/>
            <person name="Yang W.F."/>
            <person name="Lam T.T."/>
            <person name="Chang Q.C."/>
            <person name="Ding S.J."/>
            <person name="Wang X.J."/>
            <person name="Zhu J.G."/>
            <person name="Ruan X.D."/>
            <person name="Zhao L."/>
            <person name="Wei J.T."/>
            <person name="Ye R.Z."/>
            <person name="Que T.C."/>
            <person name="Du C.H."/>
            <person name="Zhou Y.H."/>
            <person name="Cheng J.X."/>
            <person name="Dai P.F."/>
            <person name="Guo W.B."/>
            <person name="Han X.H."/>
            <person name="Huang E.J."/>
            <person name="Li L.F."/>
            <person name="Wei W."/>
            <person name="Gao Y.C."/>
            <person name="Liu J.Z."/>
            <person name="Shao H.Z."/>
            <person name="Wang X."/>
            <person name="Wang C.C."/>
            <person name="Yang T.C."/>
            <person name="Huo Q.B."/>
            <person name="Li W."/>
            <person name="Chen H.Y."/>
            <person name="Chen S.E."/>
            <person name="Zhou L.G."/>
            <person name="Ni X.B."/>
            <person name="Tian J.H."/>
            <person name="Sheng Y."/>
            <person name="Liu T."/>
            <person name="Pan Y.S."/>
            <person name="Xia L.Y."/>
            <person name="Li J."/>
            <person name="Zhao F."/>
            <person name="Cao W.C."/>
        </authorList>
    </citation>
    <scope>NUCLEOTIDE SEQUENCE</scope>
    <source>
        <strain evidence="2">Rmic-2018</strain>
    </source>
</reference>
<evidence type="ECO:0000313" key="2">
    <source>
        <dbReference type="EMBL" id="KAH8028295.1"/>
    </source>
</evidence>
<dbReference type="InterPro" id="IPR011989">
    <property type="entry name" value="ARM-like"/>
</dbReference>
<dbReference type="Pfam" id="PF19273">
    <property type="entry name" value="Exportin-5"/>
    <property type="match status" value="2"/>
</dbReference>
<dbReference type="Proteomes" id="UP000821866">
    <property type="component" value="Chromosome 4"/>
</dbReference>
<gene>
    <name evidence="2" type="ORF">HPB51_014951</name>
</gene>
<sequence length="391" mass="42915">MRARVHPAFAAALDIYDSEKNSILGVRADGEASDNLGSKQPIDRAKSFMCTFQDYCLQILGNAGQSLGPEYYQTPGLSDMLVNGVLMGLEQLPDFRLRPILHILRSTSSWASRLLIVLIKTNCGCLARNDEKRAGKRNKRCPAELQATVVLPLLKPVLPFMFHAAILLNKRGQPDASLDSMNEDQEGKQVDSSAATISAFGATVLKTEELCSPVVMAVFNALHWSDTTASFKALQLSMPLLKLMFEQGFVRDEGGAAYLLRCVLLGLQVLGEHDINQTRLVSLGLALYQAARPLFPGLCNTLLQIPGCTPEALEAFETQLHPPADGKGLPEKKKKEIFKRLISPIIGKNIGQQFKAAIQIMNLPPMFRPQRMAIEEDAVACVDLPNLFGQE</sequence>
<dbReference type="InterPro" id="IPR045478">
    <property type="entry name" value="Exportin-5_C"/>
</dbReference>
<feature type="domain" description="Exportin-5 C-terminal" evidence="1">
    <location>
        <begin position="2"/>
        <end position="103"/>
    </location>
</feature>
<dbReference type="VEuPathDB" id="VectorBase:LOC119166965"/>
<evidence type="ECO:0000313" key="3">
    <source>
        <dbReference type="Proteomes" id="UP000821866"/>
    </source>
</evidence>
<organism evidence="2 3">
    <name type="scientific">Rhipicephalus microplus</name>
    <name type="common">Cattle tick</name>
    <name type="synonym">Boophilus microplus</name>
    <dbReference type="NCBI Taxonomy" id="6941"/>
    <lineage>
        <taxon>Eukaryota</taxon>
        <taxon>Metazoa</taxon>
        <taxon>Ecdysozoa</taxon>
        <taxon>Arthropoda</taxon>
        <taxon>Chelicerata</taxon>
        <taxon>Arachnida</taxon>
        <taxon>Acari</taxon>
        <taxon>Parasitiformes</taxon>
        <taxon>Ixodida</taxon>
        <taxon>Ixodoidea</taxon>
        <taxon>Ixodidae</taxon>
        <taxon>Rhipicephalinae</taxon>
        <taxon>Rhipicephalus</taxon>
        <taxon>Boophilus</taxon>
    </lineage>
</organism>
<dbReference type="Gene3D" id="1.25.10.10">
    <property type="entry name" value="Leucine-rich Repeat Variant"/>
    <property type="match status" value="2"/>
</dbReference>
<dbReference type="AlphaFoldDB" id="A0A9J6E166"/>
<evidence type="ECO:0000259" key="1">
    <source>
        <dbReference type="Pfam" id="PF19273"/>
    </source>
</evidence>
<keyword evidence="3" id="KW-1185">Reference proteome</keyword>
<name>A0A9J6E166_RHIMP</name>
<feature type="domain" description="Exportin-5 C-terminal" evidence="1">
    <location>
        <begin position="177"/>
        <end position="352"/>
    </location>
</feature>
<protein>
    <recommendedName>
        <fullName evidence="1">Exportin-5 C-terminal domain-containing protein</fullName>
    </recommendedName>
</protein>
<reference evidence="2" key="2">
    <citation type="submission" date="2021-09" db="EMBL/GenBank/DDBJ databases">
        <authorList>
            <person name="Jia N."/>
            <person name="Wang J."/>
            <person name="Shi W."/>
            <person name="Du L."/>
            <person name="Sun Y."/>
            <person name="Zhan W."/>
            <person name="Jiang J."/>
            <person name="Wang Q."/>
            <person name="Zhang B."/>
            <person name="Ji P."/>
            <person name="Sakyi L.B."/>
            <person name="Cui X."/>
            <person name="Yuan T."/>
            <person name="Jiang B."/>
            <person name="Yang W."/>
            <person name="Lam T.T.-Y."/>
            <person name="Chang Q."/>
            <person name="Ding S."/>
            <person name="Wang X."/>
            <person name="Zhu J."/>
            <person name="Ruan X."/>
            <person name="Zhao L."/>
            <person name="Wei J."/>
            <person name="Que T."/>
            <person name="Du C."/>
            <person name="Cheng J."/>
            <person name="Dai P."/>
            <person name="Han X."/>
            <person name="Huang E."/>
            <person name="Gao Y."/>
            <person name="Liu J."/>
            <person name="Shao H."/>
            <person name="Ye R."/>
            <person name="Li L."/>
            <person name="Wei W."/>
            <person name="Wang X."/>
            <person name="Wang C."/>
            <person name="Huo Q."/>
            <person name="Li W."/>
            <person name="Guo W."/>
            <person name="Chen H."/>
            <person name="Chen S."/>
            <person name="Zhou L."/>
            <person name="Zhou L."/>
            <person name="Ni X."/>
            <person name="Tian J."/>
            <person name="Zhou Y."/>
            <person name="Sheng Y."/>
            <person name="Liu T."/>
            <person name="Pan Y."/>
            <person name="Xia L."/>
            <person name="Li J."/>
            <person name="Zhao F."/>
            <person name="Cao W."/>
        </authorList>
    </citation>
    <scope>NUCLEOTIDE SEQUENCE</scope>
    <source>
        <strain evidence="2">Rmic-2018</strain>
        <tissue evidence="2">Larvae</tissue>
    </source>
</reference>
<accession>A0A9J6E166</accession>
<comment type="caution">
    <text evidence="2">The sequence shown here is derived from an EMBL/GenBank/DDBJ whole genome shotgun (WGS) entry which is preliminary data.</text>
</comment>